<gene>
    <name evidence="1" type="ORF">GALL_449530</name>
</gene>
<proteinExistence type="predicted"/>
<comment type="caution">
    <text evidence="1">The sequence shown here is derived from an EMBL/GenBank/DDBJ whole genome shotgun (WGS) entry which is preliminary data.</text>
</comment>
<organism evidence="1">
    <name type="scientific">mine drainage metagenome</name>
    <dbReference type="NCBI Taxonomy" id="410659"/>
    <lineage>
        <taxon>unclassified sequences</taxon>
        <taxon>metagenomes</taxon>
        <taxon>ecological metagenomes</taxon>
    </lineage>
</organism>
<reference evidence="1" key="1">
    <citation type="submission" date="2016-10" db="EMBL/GenBank/DDBJ databases">
        <title>Sequence of Gallionella enrichment culture.</title>
        <authorList>
            <person name="Poehlein A."/>
            <person name="Muehling M."/>
            <person name="Daniel R."/>
        </authorList>
    </citation>
    <scope>NUCLEOTIDE SEQUENCE</scope>
</reference>
<name>A0A1J5PRJ1_9ZZZZ</name>
<evidence type="ECO:0000313" key="1">
    <source>
        <dbReference type="EMBL" id="OIQ73408.1"/>
    </source>
</evidence>
<accession>A0A1J5PRJ1</accession>
<sequence length="54" mass="5318">MEGFQLTVTALLPCAGPGLLVKPGLRSVGMAGIGGGTVTLNVPDNGLLDRPGVS</sequence>
<protein>
    <submittedName>
        <fullName evidence="1">Uncharacterized protein</fullName>
    </submittedName>
</protein>
<dbReference type="AlphaFoldDB" id="A0A1J5PRJ1"/>
<dbReference type="EMBL" id="MLJW01002879">
    <property type="protein sequence ID" value="OIQ73408.1"/>
    <property type="molecule type" value="Genomic_DNA"/>
</dbReference>